<dbReference type="OrthoDB" id="3129044at2759"/>
<dbReference type="Proteomes" id="UP000284842">
    <property type="component" value="Unassembled WGS sequence"/>
</dbReference>
<protein>
    <submittedName>
        <fullName evidence="1">Uncharacterized protein</fullName>
    </submittedName>
</protein>
<evidence type="ECO:0000313" key="2">
    <source>
        <dbReference type="Proteomes" id="UP000284842"/>
    </source>
</evidence>
<name>A0A409YC77_9AGAR</name>
<proteinExistence type="predicted"/>
<accession>A0A409YC77</accession>
<keyword evidence="2" id="KW-1185">Reference proteome</keyword>
<evidence type="ECO:0000313" key="1">
    <source>
        <dbReference type="EMBL" id="PPR00602.1"/>
    </source>
</evidence>
<gene>
    <name evidence="1" type="ORF">CVT24_005443</name>
</gene>
<organism evidence="1 2">
    <name type="scientific">Panaeolus cyanescens</name>
    <dbReference type="NCBI Taxonomy" id="181874"/>
    <lineage>
        <taxon>Eukaryota</taxon>
        <taxon>Fungi</taxon>
        <taxon>Dikarya</taxon>
        <taxon>Basidiomycota</taxon>
        <taxon>Agaricomycotina</taxon>
        <taxon>Agaricomycetes</taxon>
        <taxon>Agaricomycetidae</taxon>
        <taxon>Agaricales</taxon>
        <taxon>Agaricineae</taxon>
        <taxon>Galeropsidaceae</taxon>
        <taxon>Panaeolus</taxon>
    </lineage>
</organism>
<dbReference type="InParanoid" id="A0A409YC77"/>
<dbReference type="EMBL" id="NHTK01001303">
    <property type="protein sequence ID" value="PPR00602.1"/>
    <property type="molecule type" value="Genomic_DNA"/>
</dbReference>
<comment type="caution">
    <text evidence="1">The sequence shown here is derived from an EMBL/GenBank/DDBJ whole genome shotgun (WGS) entry which is preliminary data.</text>
</comment>
<dbReference type="AlphaFoldDB" id="A0A409YC77"/>
<reference evidence="1 2" key="1">
    <citation type="journal article" date="2018" name="Evol. Lett.">
        <title>Horizontal gene cluster transfer increased hallucinogenic mushroom diversity.</title>
        <authorList>
            <person name="Reynolds H.T."/>
            <person name="Vijayakumar V."/>
            <person name="Gluck-Thaler E."/>
            <person name="Korotkin H.B."/>
            <person name="Matheny P.B."/>
            <person name="Slot J.C."/>
        </authorList>
    </citation>
    <scope>NUCLEOTIDE SEQUENCE [LARGE SCALE GENOMIC DNA]</scope>
    <source>
        <strain evidence="1 2">2629</strain>
    </source>
</reference>
<sequence>MPYTYRSRAPNHTSTTSVTDIPYITLPQADHRKRVLARHRLPDILFEARDYSNSNINADIDVPEGAGIALLDLPGGWSGDEDIDMEALFRMKDPDEVVVKTSTSGKGRVMDLWLMWPDYNNRRGINWPVTGRCHPGGITRKEVATGIRELMMHFFDRFENKASPPDAFRYPIGNAEGQISRHDITIVKAYHLGGSEWQIEIRLPGWAHVKVEEQDGDGDGEMGEMVLVKEDFHPQDLPMSSVEFILPQLCQFDYVPAHMRRADIVFETIYDPHGSNRGIPLNQLPKSLHDYEKIQRIRNPDDVVYFTGPSTENLVIDLWLNWPGYSDYRHGESWPVNRTCNPAGITKKEFLIEINEFVKVTMAKFEKKTRKGEADGFTFPVGQWNGEIWKNHVVVNKVYHMQGQEWQIELSLRGWPNYIKREEEEDVKMWAGYKPYMHTIPGVGHRVNGKFRFLRMHIAIEVRRALNEFLSYHQRASNGAIQYLVNNGVQVEKFRVDNEEKKMLIRPEGIIIAGLVHTAKKYWQIEIHIPETLVDTLKMTLSLKRALKAIGSILAIGLSLQLELRGVAAAPCPNVVVRTVQAGFGTDITARQENGVLNLEARQEFPAELAVTAPDGIVRPYEG</sequence>